<accession>A0AA88QIZ6</accession>
<dbReference type="SUPFAM" id="SSF48371">
    <property type="entry name" value="ARM repeat"/>
    <property type="match status" value="1"/>
</dbReference>
<dbReference type="InterPro" id="IPR011989">
    <property type="entry name" value="ARM-like"/>
</dbReference>
<dbReference type="Pfam" id="PF01603">
    <property type="entry name" value="B56"/>
    <property type="match status" value="1"/>
</dbReference>
<comment type="caution">
    <text evidence="1">The sequence shown here is derived from an EMBL/GenBank/DDBJ whole genome shotgun (WGS) entry which is preliminary data.</text>
</comment>
<dbReference type="Proteomes" id="UP001187471">
    <property type="component" value="Unassembled WGS sequence"/>
</dbReference>
<dbReference type="Gene3D" id="1.25.10.10">
    <property type="entry name" value="Leucine-rich Repeat Variant"/>
    <property type="match status" value="1"/>
</dbReference>
<dbReference type="AlphaFoldDB" id="A0AA88QIZ6"/>
<organism evidence="1 2">
    <name type="scientific">Escallonia rubra</name>
    <dbReference type="NCBI Taxonomy" id="112253"/>
    <lineage>
        <taxon>Eukaryota</taxon>
        <taxon>Viridiplantae</taxon>
        <taxon>Streptophyta</taxon>
        <taxon>Embryophyta</taxon>
        <taxon>Tracheophyta</taxon>
        <taxon>Spermatophyta</taxon>
        <taxon>Magnoliopsida</taxon>
        <taxon>eudicotyledons</taxon>
        <taxon>Gunneridae</taxon>
        <taxon>Pentapetalae</taxon>
        <taxon>asterids</taxon>
        <taxon>campanulids</taxon>
        <taxon>Escalloniales</taxon>
        <taxon>Escalloniaceae</taxon>
        <taxon>Escallonia</taxon>
    </lineage>
</organism>
<dbReference type="InterPro" id="IPR002554">
    <property type="entry name" value="PP2A_B56"/>
</dbReference>
<reference evidence="1" key="1">
    <citation type="submission" date="2022-12" db="EMBL/GenBank/DDBJ databases">
        <title>Draft genome assemblies for two species of Escallonia (Escalloniales).</title>
        <authorList>
            <person name="Chanderbali A."/>
            <person name="Dervinis C."/>
            <person name="Anghel I."/>
            <person name="Soltis D."/>
            <person name="Soltis P."/>
            <person name="Zapata F."/>
        </authorList>
    </citation>
    <scope>NUCLEOTIDE SEQUENCE</scope>
    <source>
        <strain evidence="1">UCBG92.1500</strain>
        <tissue evidence="1">Leaf</tissue>
    </source>
</reference>
<dbReference type="InterPro" id="IPR016024">
    <property type="entry name" value="ARM-type_fold"/>
</dbReference>
<proteinExistence type="predicted"/>
<protein>
    <submittedName>
        <fullName evidence="1">Uncharacterized protein</fullName>
    </submittedName>
</protein>
<name>A0AA88QIZ6_9ASTE</name>
<dbReference type="GO" id="GO:0000159">
    <property type="term" value="C:protein phosphatase type 2A complex"/>
    <property type="evidence" value="ECO:0007669"/>
    <property type="project" value="InterPro"/>
</dbReference>
<dbReference type="GO" id="GO:0019888">
    <property type="term" value="F:protein phosphatase regulator activity"/>
    <property type="evidence" value="ECO:0007669"/>
    <property type="project" value="InterPro"/>
</dbReference>
<evidence type="ECO:0000313" key="1">
    <source>
        <dbReference type="EMBL" id="KAK2970743.1"/>
    </source>
</evidence>
<sequence length="116" mass="13689">MVRMITVNIFRCLPRPSRESTRNDSVKTEEDVDYLELHWTHLKLWYELFLRYVISPYTDAKVAKRYLIFETKRHNGVAQLLEILGRSSLSRRTKRSFGRNSTCGVPTLHVPSFQTD</sequence>
<dbReference type="PANTHER" id="PTHR10257:SF3">
    <property type="entry name" value="SERINE_THREONINE-PROTEIN PHOSPHATASE 2A 56 KDA REGULATORY SUBUNIT GAMMA ISOFORM"/>
    <property type="match status" value="1"/>
</dbReference>
<keyword evidence="2" id="KW-1185">Reference proteome</keyword>
<gene>
    <name evidence="1" type="ORF">RJ640_022722</name>
</gene>
<dbReference type="GO" id="GO:0007165">
    <property type="term" value="P:signal transduction"/>
    <property type="evidence" value="ECO:0007669"/>
    <property type="project" value="InterPro"/>
</dbReference>
<evidence type="ECO:0000313" key="2">
    <source>
        <dbReference type="Proteomes" id="UP001187471"/>
    </source>
</evidence>
<dbReference type="EMBL" id="JAVXUO010002657">
    <property type="protein sequence ID" value="KAK2970743.1"/>
    <property type="molecule type" value="Genomic_DNA"/>
</dbReference>
<dbReference type="PANTHER" id="PTHR10257">
    <property type="entry name" value="SERINE/THREONINE PROTEIN PHOSPHATASE 2A PP2A REGULATORY SUBUNIT B"/>
    <property type="match status" value="1"/>
</dbReference>